<reference evidence="3" key="1">
    <citation type="submission" date="2020-08" db="EMBL/GenBank/DDBJ databases">
        <title>Genome public.</title>
        <authorList>
            <person name="Liu C."/>
            <person name="Sun Q."/>
        </authorList>
    </citation>
    <scope>NUCLEOTIDE SEQUENCE</scope>
    <source>
        <strain evidence="3">NSJ-64</strain>
    </source>
</reference>
<comment type="similarity">
    <text evidence="1 2">Belongs to the UPF0178 family.</text>
</comment>
<protein>
    <recommendedName>
        <fullName evidence="2">UPF0178 protein H8705_05150</fullName>
    </recommendedName>
</protein>
<gene>
    <name evidence="3" type="ORF">H8705_05150</name>
</gene>
<dbReference type="RefSeq" id="WP_262394749.1">
    <property type="nucleotide sequence ID" value="NZ_JACRTD010000003.1"/>
</dbReference>
<keyword evidence="4" id="KW-1185">Reference proteome</keyword>
<accession>A0A926ERI0</accession>
<evidence type="ECO:0000256" key="2">
    <source>
        <dbReference type="HAMAP-Rule" id="MF_00489"/>
    </source>
</evidence>
<evidence type="ECO:0000313" key="4">
    <source>
        <dbReference type="Proteomes" id="UP000623678"/>
    </source>
</evidence>
<organism evidence="3 4">
    <name type="scientific">Youxingia wuxianensis</name>
    <dbReference type="NCBI Taxonomy" id="2763678"/>
    <lineage>
        <taxon>Bacteria</taxon>
        <taxon>Bacillati</taxon>
        <taxon>Bacillota</taxon>
        <taxon>Clostridia</taxon>
        <taxon>Eubacteriales</taxon>
        <taxon>Oscillospiraceae</taxon>
        <taxon>Youxingia</taxon>
    </lineage>
</organism>
<comment type="caution">
    <text evidence="3">The sequence shown here is derived from an EMBL/GenBank/DDBJ whole genome shotgun (WGS) entry which is preliminary data.</text>
</comment>
<proteinExistence type="inferred from homology"/>
<sequence length="147" mass="16452">MEIYVDADACPVKEIIVREAKKRKIPVTMVIDTSHELSDGYSRIITVDKARDSVDIKLINLVSPGDLVVTQDFGVAAMALGKRAAALNQNGLIYTSENMDRLLFERHIGQKVRRSGGKTGTMKKRTSKEDENFEISLKKLLNELEKC</sequence>
<dbReference type="EMBL" id="JACRTD010000003">
    <property type="protein sequence ID" value="MBC8584965.1"/>
    <property type="molecule type" value="Genomic_DNA"/>
</dbReference>
<dbReference type="AlphaFoldDB" id="A0A926ERI0"/>
<evidence type="ECO:0000313" key="3">
    <source>
        <dbReference type="EMBL" id="MBC8584965.1"/>
    </source>
</evidence>
<dbReference type="Pfam" id="PF02639">
    <property type="entry name" value="DUF188"/>
    <property type="match status" value="1"/>
</dbReference>
<dbReference type="PANTHER" id="PTHR35146">
    <property type="entry name" value="UPF0178 PROTEIN YAII"/>
    <property type="match status" value="1"/>
</dbReference>
<evidence type="ECO:0000256" key="1">
    <source>
        <dbReference type="ARBA" id="ARBA00008522"/>
    </source>
</evidence>
<dbReference type="HAMAP" id="MF_00489">
    <property type="entry name" value="UPF0178"/>
    <property type="match status" value="1"/>
</dbReference>
<dbReference type="InterPro" id="IPR003791">
    <property type="entry name" value="UPF0178"/>
</dbReference>
<dbReference type="NCBIfam" id="NF001095">
    <property type="entry name" value="PRK00124.1"/>
    <property type="match status" value="1"/>
</dbReference>
<dbReference type="Proteomes" id="UP000623678">
    <property type="component" value="Unassembled WGS sequence"/>
</dbReference>
<name>A0A926ERI0_9FIRM</name>
<dbReference type="PANTHER" id="PTHR35146:SF1">
    <property type="entry name" value="UPF0178 PROTEIN YAII"/>
    <property type="match status" value="1"/>
</dbReference>